<organism evidence="1">
    <name type="scientific">Cuerna arida</name>
    <dbReference type="NCBI Taxonomy" id="1464854"/>
    <lineage>
        <taxon>Eukaryota</taxon>
        <taxon>Metazoa</taxon>
        <taxon>Ecdysozoa</taxon>
        <taxon>Arthropoda</taxon>
        <taxon>Hexapoda</taxon>
        <taxon>Insecta</taxon>
        <taxon>Pterygota</taxon>
        <taxon>Neoptera</taxon>
        <taxon>Paraneoptera</taxon>
        <taxon>Hemiptera</taxon>
        <taxon>Auchenorrhyncha</taxon>
        <taxon>Membracoidea</taxon>
        <taxon>Cicadellidae</taxon>
        <taxon>Cicadellinae</taxon>
        <taxon>Proconiini</taxon>
        <taxon>Cuerna</taxon>
    </lineage>
</organism>
<sequence length="104" mass="11944">FVLQKWCIRIISGHRRFDSCKPLFRELKILTLAGLVGYEVCCFVKVNPQIFVSNGDYHQYSTRSRELLSVTGHNTSAFERSPYHLSAKAFNALLLDIKNKPNLL</sequence>
<gene>
    <name evidence="1" type="ORF">g.48302</name>
</gene>
<proteinExistence type="predicted"/>
<reference evidence="1" key="1">
    <citation type="submission" date="2015-11" db="EMBL/GenBank/DDBJ databases">
        <title>De novo transcriptome assembly of four potential Pierce s Disease insect vectors from Arizona vineyards.</title>
        <authorList>
            <person name="Tassone E.E."/>
        </authorList>
    </citation>
    <scope>NUCLEOTIDE SEQUENCE</scope>
</reference>
<accession>A0A1B6FZ76</accession>
<evidence type="ECO:0000313" key="1">
    <source>
        <dbReference type="EMBL" id="JAS55495.1"/>
    </source>
</evidence>
<protein>
    <submittedName>
        <fullName evidence="1">Uncharacterized protein</fullName>
    </submittedName>
</protein>
<feature type="non-terminal residue" evidence="1">
    <location>
        <position position="104"/>
    </location>
</feature>
<name>A0A1B6FZ76_9HEMI</name>
<dbReference type="AlphaFoldDB" id="A0A1B6FZ76"/>
<feature type="non-terminal residue" evidence="1">
    <location>
        <position position="1"/>
    </location>
</feature>
<dbReference type="EMBL" id="GECZ01014274">
    <property type="protein sequence ID" value="JAS55495.1"/>
    <property type="molecule type" value="Transcribed_RNA"/>
</dbReference>